<dbReference type="Pfam" id="PF01565">
    <property type="entry name" value="FAD_binding_4"/>
    <property type="match status" value="1"/>
</dbReference>
<accession>A0ABY8F9Q2</accession>
<dbReference type="InterPro" id="IPR016169">
    <property type="entry name" value="FAD-bd_PCMH_sub2"/>
</dbReference>
<keyword evidence="1" id="KW-0274">FAD</keyword>
<organism evidence="3 4">
    <name type="scientific">Roseibium porphyridii</name>
    <dbReference type="NCBI Taxonomy" id="2866279"/>
    <lineage>
        <taxon>Bacteria</taxon>
        <taxon>Pseudomonadati</taxon>
        <taxon>Pseudomonadota</taxon>
        <taxon>Alphaproteobacteria</taxon>
        <taxon>Hyphomicrobiales</taxon>
        <taxon>Stappiaceae</taxon>
        <taxon>Roseibium</taxon>
    </lineage>
</organism>
<dbReference type="InterPro" id="IPR036318">
    <property type="entry name" value="FAD-bd_PCMH-like_sf"/>
</dbReference>
<proteinExistence type="predicted"/>
<evidence type="ECO:0000256" key="1">
    <source>
        <dbReference type="ARBA" id="ARBA00022827"/>
    </source>
</evidence>
<dbReference type="PANTHER" id="PTHR43762">
    <property type="entry name" value="L-GULONOLACTONE OXIDASE"/>
    <property type="match status" value="1"/>
</dbReference>
<dbReference type="RefSeq" id="WP_265680421.1">
    <property type="nucleotide sequence ID" value="NZ_CP120863.1"/>
</dbReference>
<keyword evidence="4" id="KW-1185">Reference proteome</keyword>
<dbReference type="PROSITE" id="PS51387">
    <property type="entry name" value="FAD_PCMH"/>
    <property type="match status" value="1"/>
</dbReference>
<dbReference type="PANTHER" id="PTHR43762:SF1">
    <property type="entry name" value="D-ARABINONO-1,4-LACTONE OXIDASE"/>
    <property type="match status" value="1"/>
</dbReference>
<gene>
    <name evidence="3" type="ORF">K1718_25075</name>
</gene>
<evidence type="ECO:0000259" key="2">
    <source>
        <dbReference type="PROSITE" id="PS51387"/>
    </source>
</evidence>
<name>A0ABY8F9Q2_9HYPH</name>
<dbReference type="InterPro" id="IPR010031">
    <property type="entry name" value="FAD_lactone_oxidase-like"/>
</dbReference>
<evidence type="ECO:0000313" key="4">
    <source>
        <dbReference type="Proteomes" id="UP001209803"/>
    </source>
</evidence>
<dbReference type="EMBL" id="CP120863">
    <property type="protein sequence ID" value="WFE89388.1"/>
    <property type="molecule type" value="Genomic_DNA"/>
</dbReference>
<dbReference type="Proteomes" id="UP001209803">
    <property type="component" value="Chromosome"/>
</dbReference>
<dbReference type="Gene3D" id="3.30.465.10">
    <property type="match status" value="1"/>
</dbReference>
<sequence length="438" mass="48118">MAKEMRRIASWGGLSVKNPRLLAPDQYLTSEVKSDGALPFGNGRSYGDSCLNAAGSAITSQSANRILSFDRSSGLLEADAGILLSDIIAAVAPHGWFPVVVPGTQFVTLGGAIANDIHGKNHHRRGTFGCHVVELLLERSDQGSVLLKSDEESGLFDATIGGMGLTGLIRKATIQLMKIGSSSINQVTTRFDNLEAYFGLADEADARHEYAVAWIDSLVKGKHFGRGHLIAGDHAANGEHPQRKSAPRLNIPLTPPISPLQGPFLKLFNESYFRSAPVGRSEQLVAFDKFFFPLDRIGRWNRLYGPRGLHQHQSVIPPENAFEVIKSLLECTQRNHHGSFLTVLKRFGSLPSPGILSFPRPGFTLTLDFPDKGGVTHRLLEQLDDITIQAGGAVNPYKDRRMSSATFRASFPNWQEIEELRDPALMSDFWRRTVLDGR</sequence>
<dbReference type="SUPFAM" id="SSF56176">
    <property type="entry name" value="FAD-binding/transporter-associated domain-like"/>
    <property type="match status" value="1"/>
</dbReference>
<dbReference type="InterPro" id="IPR016166">
    <property type="entry name" value="FAD-bd_PCMH"/>
</dbReference>
<keyword evidence="1" id="KW-0285">Flavoprotein</keyword>
<protein>
    <submittedName>
        <fullName evidence="3">FAD-binding oxidoreductase</fullName>
    </submittedName>
</protein>
<feature type="domain" description="FAD-binding PCMH-type" evidence="2">
    <location>
        <begin position="8"/>
        <end position="179"/>
    </location>
</feature>
<dbReference type="InterPro" id="IPR006094">
    <property type="entry name" value="Oxid_FAD_bind_N"/>
</dbReference>
<reference evidence="3 4" key="1">
    <citation type="submission" date="2023-03" db="EMBL/GenBank/DDBJ databases">
        <title>Roseibium porphyridii sp. nov. and Roseibium rhodosorbium sp. nov. isolated from marine algae, Porphyridium cruentum and Rhodosorus marinus, respectively.</title>
        <authorList>
            <person name="Lee M.W."/>
            <person name="Choi B.J."/>
            <person name="Lee J.K."/>
            <person name="Choi D.G."/>
            <person name="Baek J.H."/>
            <person name="Bayburt H."/>
            <person name="Kim J.M."/>
            <person name="Han D.M."/>
            <person name="Kim K.H."/>
            <person name="Jeon C.O."/>
        </authorList>
    </citation>
    <scope>NUCLEOTIDE SEQUENCE [LARGE SCALE GENOMIC DNA]</scope>
    <source>
        <strain evidence="3 4">KMA01</strain>
    </source>
</reference>
<evidence type="ECO:0000313" key="3">
    <source>
        <dbReference type="EMBL" id="WFE89388.1"/>
    </source>
</evidence>